<keyword evidence="2" id="KW-1185">Reference proteome</keyword>
<dbReference type="Pfam" id="PF14978">
    <property type="entry name" value="MRP-63"/>
    <property type="match status" value="1"/>
</dbReference>
<evidence type="ECO:0000313" key="3">
    <source>
        <dbReference type="WBParaSite" id="EVEC_0000731301-mRNA-1"/>
    </source>
</evidence>
<dbReference type="OrthoDB" id="5775818at2759"/>
<evidence type="ECO:0000313" key="2">
    <source>
        <dbReference type="Proteomes" id="UP000274131"/>
    </source>
</evidence>
<dbReference type="AlphaFoldDB" id="A0A0N4VA31"/>
<accession>A0A0N4VA31</accession>
<proteinExistence type="predicted"/>
<dbReference type="WBParaSite" id="EVEC_0000731301-mRNA-1">
    <property type="protein sequence ID" value="EVEC_0000731301-mRNA-1"/>
    <property type="gene ID" value="EVEC_0000731301"/>
</dbReference>
<dbReference type="InterPro" id="IPR016576">
    <property type="entry name" value="Ribosomal_mL63"/>
</dbReference>
<organism evidence="3">
    <name type="scientific">Enterobius vermicularis</name>
    <name type="common">Human pinworm</name>
    <dbReference type="NCBI Taxonomy" id="51028"/>
    <lineage>
        <taxon>Eukaryota</taxon>
        <taxon>Metazoa</taxon>
        <taxon>Ecdysozoa</taxon>
        <taxon>Nematoda</taxon>
        <taxon>Chromadorea</taxon>
        <taxon>Rhabditida</taxon>
        <taxon>Spirurina</taxon>
        <taxon>Oxyuridomorpha</taxon>
        <taxon>Oxyuroidea</taxon>
        <taxon>Oxyuridae</taxon>
        <taxon>Enterobius</taxon>
    </lineage>
</organism>
<sequence>MRLGVALWRNLNLREWNRKVWEIGYRGPPLPKLKQTGRPPGVVTDDAIRLLQERFQREYEVMRCLATPYLTKEREAPYLAAYGDFNQQLQNAKQEQEYRSMPGEPKKVTGYKRIDRRYANVGNLLHVDRTIEDSLKHIIEGQRWD</sequence>
<evidence type="ECO:0000313" key="1">
    <source>
        <dbReference type="EMBL" id="VDD92083.1"/>
    </source>
</evidence>
<dbReference type="EMBL" id="UXUI01008666">
    <property type="protein sequence ID" value="VDD92083.1"/>
    <property type="molecule type" value="Genomic_DNA"/>
</dbReference>
<reference evidence="3" key="1">
    <citation type="submission" date="2017-02" db="UniProtKB">
        <authorList>
            <consortium name="WormBaseParasite"/>
        </authorList>
    </citation>
    <scope>IDENTIFICATION</scope>
</reference>
<reference evidence="1 2" key="2">
    <citation type="submission" date="2018-10" db="EMBL/GenBank/DDBJ databases">
        <authorList>
            <consortium name="Pathogen Informatics"/>
        </authorList>
    </citation>
    <scope>NUCLEOTIDE SEQUENCE [LARGE SCALE GENOMIC DNA]</scope>
</reference>
<name>A0A0N4VA31_ENTVE</name>
<dbReference type="GO" id="GO:0005761">
    <property type="term" value="C:mitochondrial ribosome"/>
    <property type="evidence" value="ECO:0007669"/>
    <property type="project" value="InterPro"/>
</dbReference>
<dbReference type="Proteomes" id="UP000274131">
    <property type="component" value="Unassembled WGS sequence"/>
</dbReference>
<gene>
    <name evidence="1" type="ORF">EVEC_LOCUS6834</name>
</gene>
<protein>
    <submittedName>
        <fullName evidence="1 3">Uncharacterized protein</fullName>
    </submittedName>
</protein>